<dbReference type="Pfam" id="PF01546">
    <property type="entry name" value="Peptidase_M20"/>
    <property type="match status" value="1"/>
</dbReference>
<dbReference type="SUPFAM" id="SSF53187">
    <property type="entry name" value="Zn-dependent exopeptidases"/>
    <property type="match status" value="1"/>
</dbReference>
<dbReference type="EMBL" id="DVIT01000014">
    <property type="protein sequence ID" value="HIS46687.1"/>
    <property type="molecule type" value="Genomic_DNA"/>
</dbReference>
<reference evidence="5" key="1">
    <citation type="submission" date="2020-10" db="EMBL/GenBank/DDBJ databases">
        <authorList>
            <person name="Gilroy R."/>
        </authorList>
    </citation>
    <scope>NUCLEOTIDE SEQUENCE</scope>
    <source>
        <strain evidence="5">CHK178-757</strain>
    </source>
</reference>
<dbReference type="InterPro" id="IPR036264">
    <property type="entry name" value="Bact_exopeptidase_dim_dom"/>
</dbReference>
<reference evidence="5" key="2">
    <citation type="journal article" date="2021" name="PeerJ">
        <title>Extensive microbial diversity within the chicken gut microbiome revealed by metagenomics and culture.</title>
        <authorList>
            <person name="Gilroy R."/>
            <person name="Ravi A."/>
            <person name="Getino M."/>
            <person name="Pursley I."/>
            <person name="Horton D.L."/>
            <person name="Alikhan N.F."/>
            <person name="Baker D."/>
            <person name="Gharbi K."/>
            <person name="Hall N."/>
            <person name="Watson M."/>
            <person name="Adriaenssens E.M."/>
            <person name="Foster-Nyarko E."/>
            <person name="Jarju S."/>
            <person name="Secka A."/>
            <person name="Antonio M."/>
            <person name="Oren A."/>
            <person name="Chaudhuri R.R."/>
            <person name="La Ragione R."/>
            <person name="Hildebrand F."/>
            <person name="Pallen M.J."/>
        </authorList>
    </citation>
    <scope>NUCLEOTIDE SEQUENCE</scope>
    <source>
        <strain evidence="5">CHK178-757</strain>
    </source>
</reference>
<evidence type="ECO:0000256" key="3">
    <source>
        <dbReference type="ARBA" id="ARBA00022801"/>
    </source>
</evidence>
<dbReference type="InterPro" id="IPR002933">
    <property type="entry name" value="Peptidase_M20"/>
</dbReference>
<dbReference type="PANTHER" id="PTHR43808">
    <property type="entry name" value="ACETYLORNITHINE DEACETYLASE"/>
    <property type="match status" value="1"/>
</dbReference>
<evidence type="ECO:0000256" key="2">
    <source>
        <dbReference type="ARBA" id="ARBA00022723"/>
    </source>
</evidence>
<evidence type="ECO:0000256" key="4">
    <source>
        <dbReference type="ARBA" id="ARBA00022833"/>
    </source>
</evidence>
<keyword evidence="2" id="KW-0479">Metal-binding</keyword>
<evidence type="ECO:0000313" key="6">
    <source>
        <dbReference type="Proteomes" id="UP000823927"/>
    </source>
</evidence>
<protein>
    <submittedName>
        <fullName evidence="5">M20/M25/M40 family metallo-hydrolase</fullName>
    </submittedName>
</protein>
<dbReference type="Gene3D" id="3.40.630.10">
    <property type="entry name" value="Zn peptidases"/>
    <property type="match status" value="2"/>
</dbReference>
<evidence type="ECO:0000256" key="1">
    <source>
        <dbReference type="ARBA" id="ARBA00001947"/>
    </source>
</evidence>
<gene>
    <name evidence="5" type="ORF">IAB46_03830</name>
</gene>
<proteinExistence type="predicted"/>
<dbReference type="PROSITE" id="PS00758">
    <property type="entry name" value="ARGE_DAPE_CPG2_1"/>
    <property type="match status" value="1"/>
</dbReference>
<dbReference type="SUPFAM" id="SSF55031">
    <property type="entry name" value="Bacterial exopeptidase dimerisation domain"/>
    <property type="match status" value="1"/>
</dbReference>
<dbReference type="GO" id="GO:0046872">
    <property type="term" value="F:metal ion binding"/>
    <property type="evidence" value="ECO:0007669"/>
    <property type="project" value="UniProtKB-KW"/>
</dbReference>
<name>A0A9D1F439_9FIRM</name>
<dbReference type="GO" id="GO:0008777">
    <property type="term" value="F:acetylornithine deacetylase activity"/>
    <property type="evidence" value="ECO:0007669"/>
    <property type="project" value="TreeGrafter"/>
</dbReference>
<dbReference type="GO" id="GO:0006526">
    <property type="term" value="P:L-arginine biosynthetic process"/>
    <property type="evidence" value="ECO:0007669"/>
    <property type="project" value="TreeGrafter"/>
</dbReference>
<dbReference type="PANTHER" id="PTHR43808:SF31">
    <property type="entry name" value="N-ACETYL-L-CITRULLINE DEACETYLASE"/>
    <property type="match status" value="1"/>
</dbReference>
<dbReference type="InterPro" id="IPR001261">
    <property type="entry name" value="ArgE/DapE_CS"/>
</dbReference>
<keyword evidence="4" id="KW-0862">Zinc</keyword>
<sequence>MEKEIIKDLEQWLLDHQEEMFRDIGELVAIPTVVEKGEGGYPYGTALAKAIIKMSQLADKYGFEWENHQWHCISIRYGKGPKQLGIWGHLDVVPPGDGWIYEPFSCRKVKNYLLGRGTQDNKGPDMGSLYVLRYLKEHHIDPGFEIRLIYGCQEESDMKDVGEYLKLEKAPDFSFVPDCAFPVCYGEKGFLKVRLRSEPLSDRITALSGGQAENAIPALGTAVIDGQTIEGKGIGGHSAYPEGLVNAFGVLGEACRTLELKGQDLKAFDFLAQAGKDGYGKTLGIDRSDEPSGAMTCAPTMLFMEDQCMEVVFNIRYPITLNAEDIVKDLEAKAAQYGFHVIRTEDNKPNHEDPNGIWARYLTDCFEEVMGERQEPYVMSGGTYARKVPNAVGFGPGLPKDLTVLGLPEGHGECHQPDESQCIDTLFQAWKVYAYTVLKLTETGLPQA</sequence>
<organism evidence="5 6">
    <name type="scientific">Candidatus Scybalocola faecigallinarum</name>
    <dbReference type="NCBI Taxonomy" id="2840941"/>
    <lineage>
        <taxon>Bacteria</taxon>
        <taxon>Bacillati</taxon>
        <taxon>Bacillota</taxon>
        <taxon>Clostridia</taxon>
        <taxon>Lachnospirales</taxon>
        <taxon>Lachnospiraceae</taxon>
        <taxon>Lachnospiraceae incertae sedis</taxon>
        <taxon>Candidatus Scybalocola (ex Gilroy et al. 2021)</taxon>
    </lineage>
</organism>
<dbReference type="InterPro" id="IPR050072">
    <property type="entry name" value="Peptidase_M20A"/>
</dbReference>
<dbReference type="Proteomes" id="UP000823927">
    <property type="component" value="Unassembled WGS sequence"/>
</dbReference>
<comment type="cofactor">
    <cofactor evidence="1">
        <name>Zn(2+)</name>
        <dbReference type="ChEBI" id="CHEBI:29105"/>
    </cofactor>
</comment>
<dbReference type="AlphaFoldDB" id="A0A9D1F439"/>
<evidence type="ECO:0000313" key="5">
    <source>
        <dbReference type="EMBL" id="HIS46687.1"/>
    </source>
</evidence>
<keyword evidence="3" id="KW-0378">Hydrolase</keyword>
<dbReference type="Gene3D" id="3.30.70.360">
    <property type="match status" value="4"/>
</dbReference>
<accession>A0A9D1F439</accession>
<comment type="caution">
    <text evidence="5">The sequence shown here is derived from an EMBL/GenBank/DDBJ whole genome shotgun (WGS) entry which is preliminary data.</text>
</comment>